<dbReference type="EC" id="4.1.2.4" evidence="7"/>
<evidence type="ECO:0000313" key="9">
    <source>
        <dbReference type="Proteomes" id="UP000271624"/>
    </source>
</evidence>
<keyword evidence="3 7" id="KW-0456">Lyase</keyword>
<comment type="similarity">
    <text evidence="1 7">Belongs to the DeoC/FbaB aldolase family. DeoC type 1 subfamily.</text>
</comment>
<reference evidence="8" key="2">
    <citation type="journal article" date="2019" name="Genome Biol. Evol.">
        <title>Day and night: Metabolic profiles and evolutionary relationships of six axenic non-marine cyanobacteria.</title>
        <authorList>
            <person name="Will S.E."/>
            <person name="Henke P."/>
            <person name="Boedeker C."/>
            <person name="Huang S."/>
            <person name="Brinkmann H."/>
            <person name="Rohde M."/>
            <person name="Jarek M."/>
            <person name="Friedl T."/>
            <person name="Seufert S."/>
            <person name="Schumacher M."/>
            <person name="Overmann J."/>
            <person name="Neumann-Schaal M."/>
            <person name="Petersen J."/>
        </authorList>
    </citation>
    <scope>NUCLEOTIDE SEQUENCE [LARGE SCALE GENOMIC DNA]</scope>
    <source>
        <strain evidence="8">PCC 7102</strain>
    </source>
</reference>
<dbReference type="InterPro" id="IPR002915">
    <property type="entry name" value="DeoC/FbaB/LacD_aldolase"/>
</dbReference>
<dbReference type="InterPro" id="IPR013785">
    <property type="entry name" value="Aldolase_TIM"/>
</dbReference>
<name>A0A3S1AI45_9CYAN</name>
<dbReference type="AlphaFoldDB" id="A0A3S1AI45"/>
<dbReference type="Gene3D" id="3.20.20.70">
    <property type="entry name" value="Aldolase class I"/>
    <property type="match status" value="1"/>
</dbReference>
<dbReference type="UniPathway" id="UPA00002">
    <property type="reaction ID" value="UER00468"/>
</dbReference>
<dbReference type="OrthoDB" id="9778711at2"/>
<evidence type="ECO:0000256" key="7">
    <source>
        <dbReference type="HAMAP-Rule" id="MF_00114"/>
    </source>
</evidence>
<dbReference type="GO" id="GO:0005737">
    <property type="term" value="C:cytoplasm"/>
    <property type="evidence" value="ECO:0007669"/>
    <property type="project" value="UniProtKB-SubCell"/>
</dbReference>
<dbReference type="Proteomes" id="UP000271624">
    <property type="component" value="Unassembled WGS sequence"/>
</dbReference>
<keyword evidence="2 7" id="KW-0963">Cytoplasm</keyword>
<evidence type="ECO:0000256" key="2">
    <source>
        <dbReference type="ARBA" id="ARBA00022490"/>
    </source>
</evidence>
<organism evidence="8 9">
    <name type="scientific">Dulcicalothrix desertica PCC 7102</name>
    <dbReference type="NCBI Taxonomy" id="232991"/>
    <lineage>
        <taxon>Bacteria</taxon>
        <taxon>Bacillati</taxon>
        <taxon>Cyanobacteriota</taxon>
        <taxon>Cyanophyceae</taxon>
        <taxon>Nostocales</taxon>
        <taxon>Calotrichaceae</taxon>
        <taxon>Dulcicalothrix</taxon>
    </lineage>
</organism>
<proteinExistence type="inferred from homology"/>
<comment type="subcellular location">
    <subcellularLocation>
        <location evidence="7">Cytoplasm</location>
    </subcellularLocation>
</comment>
<keyword evidence="9" id="KW-1185">Reference proteome</keyword>
<dbReference type="RefSeq" id="WP_127084993.1">
    <property type="nucleotide sequence ID" value="NZ_RSCL01000020.1"/>
</dbReference>
<evidence type="ECO:0000313" key="8">
    <source>
        <dbReference type="EMBL" id="RUT01297.1"/>
    </source>
</evidence>
<evidence type="ECO:0000256" key="3">
    <source>
        <dbReference type="ARBA" id="ARBA00023239"/>
    </source>
</evidence>
<accession>A0A3S1AI45</accession>
<gene>
    <name evidence="7 8" type="primary">deoC</name>
    <name evidence="8" type="ORF">DSM106972_068480</name>
</gene>
<evidence type="ECO:0000256" key="5">
    <source>
        <dbReference type="ARBA" id="ARBA00048791"/>
    </source>
</evidence>
<dbReference type="InterPro" id="IPR011343">
    <property type="entry name" value="DeoC"/>
</dbReference>
<dbReference type="GO" id="GO:0006018">
    <property type="term" value="P:2-deoxyribose 1-phosphate catabolic process"/>
    <property type="evidence" value="ECO:0007669"/>
    <property type="project" value="UniProtKB-UniRule"/>
</dbReference>
<dbReference type="PANTHER" id="PTHR10889">
    <property type="entry name" value="DEOXYRIBOSE-PHOSPHATE ALDOLASE"/>
    <property type="match status" value="1"/>
</dbReference>
<comment type="function">
    <text evidence="6 7">Catalyzes a reversible aldol reaction between acetaldehyde and D-glyceraldehyde 3-phosphate to generate 2-deoxy-D-ribose 5-phosphate.</text>
</comment>
<feature type="active site" description="Schiff-base intermediate with acetaldehyde" evidence="7">
    <location>
        <position position="162"/>
    </location>
</feature>
<feature type="active site" description="Proton donor/acceptor" evidence="7">
    <location>
        <position position="190"/>
    </location>
</feature>
<dbReference type="PIRSF" id="PIRSF001357">
    <property type="entry name" value="DeoC"/>
    <property type="match status" value="1"/>
</dbReference>
<dbReference type="NCBIfam" id="TIGR00126">
    <property type="entry name" value="deoC"/>
    <property type="match status" value="1"/>
</dbReference>
<dbReference type="GO" id="GO:0009264">
    <property type="term" value="P:deoxyribonucleotide catabolic process"/>
    <property type="evidence" value="ECO:0007669"/>
    <property type="project" value="UniProtKB-UniRule"/>
</dbReference>
<dbReference type="GO" id="GO:0004139">
    <property type="term" value="F:deoxyribose-phosphate aldolase activity"/>
    <property type="evidence" value="ECO:0007669"/>
    <property type="project" value="UniProtKB-UniRule"/>
</dbReference>
<dbReference type="FunFam" id="3.20.20.70:FF:000044">
    <property type="entry name" value="Deoxyribose-phosphate aldolase"/>
    <property type="match status" value="1"/>
</dbReference>
<keyword evidence="4 7" id="KW-0704">Schiff base</keyword>
<dbReference type="HAMAP" id="MF_00114">
    <property type="entry name" value="DeoC_type1"/>
    <property type="match status" value="1"/>
</dbReference>
<dbReference type="CDD" id="cd00959">
    <property type="entry name" value="DeoC"/>
    <property type="match status" value="1"/>
</dbReference>
<dbReference type="Pfam" id="PF01791">
    <property type="entry name" value="DeoC"/>
    <property type="match status" value="1"/>
</dbReference>
<feature type="active site" description="Proton donor/acceptor" evidence="7">
    <location>
        <position position="101"/>
    </location>
</feature>
<evidence type="ECO:0000256" key="6">
    <source>
        <dbReference type="ARBA" id="ARBA00056337"/>
    </source>
</evidence>
<dbReference type="GO" id="GO:0016052">
    <property type="term" value="P:carbohydrate catabolic process"/>
    <property type="evidence" value="ECO:0007669"/>
    <property type="project" value="TreeGrafter"/>
</dbReference>
<comment type="caution">
    <text evidence="8">The sequence shown here is derived from an EMBL/GenBank/DDBJ whole genome shotgun (WGS) entry which is preliminary data.</text>
</comment>
<evidence type="ECO:0000256" key="4">
    <source>
        <dbReference type="ARBA" id="ARBA00023270"/>
    </source>
</evidence>
<sequence length="233" mass="25109">MAARYSDTEYSDIDIAPFIDHSLLVPTATPDMVTQWCEQADRYGFASVCIYPTYVKLATELLRNKKPVVCTVIGFPTGAVTKATKLYEAQEAVENGATELDVVLNLGFLKAGKTDDVHREIADICEATGKTVKVILETTLLTDTEKVLAAEIAMDAGAAFLKTSTGWNGGATVEDVRLLKEVARDRVGIKASGGIRTLQAALDLILAGATRLGTSRSVELLKGYDTLEQKGNY</sequence>
<comment type="catalytic activity">
    <reaction evidence="5 7">
        <text>2-deoxy-D-ribose 5-phosphate = D-glyceraldehyde 3-phosphate + acetaldehyde</text>
        <dbReference type="Rhea" id="RHEA:12821"/>
        <dbReference type="ChEBI" id="CHEBI:15343"/>
        <dbReference type="ChEBI" id="CHEBI:59776"/>
        <dbReference type="ChEBI" id="CHEBI:62877"/>
        <dbReference type="EC" id="4.1.2.4"/>
    </reaction>
</comment>
<dbReference type="PANTHER" id="PTHR10889:SF1">
    <property type="entry name" value="DEOXYRIBOSE-PHOSPHATE ALDOLASE"/>
    <property type="match status" value="1"/>
</dbReference>
<dbReference type="EMBL" id="RSCL01000020">
    <property type="protein sequence ID" value="RUT01297.1"/>
    <property type="molecule type" value="Genomic_DNA"/>
</dbReference>
<reference evidence="8" key="1">
    <citation type="submission" date="2018-12" db="EMBL/GenBank/DDBJ databases">
        <authorList>
            <person name="Will S."/>
            <person name="Neumann-Schaal M."/>
            <person name="Henke P."/>
        </authorList>
    </citation>
    <scope>NUCLEOTIDE SEQUENCE</scope>
    <source>
        <strain evidence="8">PCC 7102</strain>
    </source>
</reference>
<protein>
    <recommendedName>
        <fullName evidence="7">Deoxyribose-phosphate aldolase</fullName>
        <shortName evidence="7">DERA</shortName>
        <ecNumber evidence="7">4.1.2.4</ecNumber>
    </recommendedName>
    <alternativeName>
        <fullName evidence="7">2-deoxy-D-ribose 5-phosphate aldolase</fullName>
    </alternativeName>
    <alternativeName>
        <fullName evidence="7">Phosphodeoxyriboaldolase</fullName>
        <shortName evidence="7">Deoxyriboaldolase</shortName>
    </alternativeName>
</protein>
<dbReference type="SMART" id="SM01133">
    <property type="entry name" value="DeoC"/>
    <property type="match status" value="1"/>
</dbReference>
<dbReference type="SUPFAM" id="SSF51569">
    <property type="entry name" value="Aldolase"/>
    <property type="match status" value="1"/>
</dbReference>
<evidence type="ECO:0000256" key="1">
    <source>
        <dbReference type="ARBA" id="ARBA00010936"/>
    </source>
</evidence>
<comment type="pathway">
    <text evidence="7">Carbohydrate degradation; 2-deoxy-D-ribose 1-phosphate degradation; D-glyceraldehyde 3-phosphate and acetaldehyde from 2-deoxy-alpha-D-ribose 1-phosphate: step 2/2.</text>
</comment>
<dbReference type="InterPro" id="IPR028581">
    <property type="entry name" value="DeoC_typeI"/>
</dbReference>